<feature type="transmembrane region" description="Helical" evidence="1">
    <location>
        <begin position="15"/>
        <end position="41"/>
    </location>
</feature>
<keyword evidence="1" id="KW-1133">Transmembrane helix</keyword>
<dbReference type="RefSeq" id="WP_400186678.1">
    <property type="nucleotide sequence ID" value="NZ_JBGORX010000001.1"/>
</dbReference>
<evidence type="ECO:0000256" key="1">
    <source>
        <dbReference type="SAM" id="Phobius"/>
    </source>
</evidence>
<proteinExistence type="predicted"/>
<gene>
    <name evidence="2" type="ORF">ACD661_04610</name>
</gene>
<keyword evidence="3" id="KW-1185">Reference proteome</keyword>
<dbReference type="Proteomes" id="UP001615550">
    <property type="component" value="Unassembled WGS sequence"/>
</dbReference>
<keyword evidence="1" id="KW-0472">Membrane</keyword>
<name>A0ABW8D556_9GAMM</name>
<dbReference type="EMBL" id="JBGORX010000001">
    <property type="protein sequence ID" value="MFJ1267843.1"/>
    <property type="molecule type" value="Genomic_DNA"/>
</dbReference>
<sequence>MGKPLRQQNETNNYFLLQCMAGITVAALTAAAIAALAIIAYGTSAATTAGLAATNMMFASSLMAASSPVLPMLFIGAIGFVFLLALLNGCGDNNTTVRVVDNRPSFWGNRGYWGGSNVHVHHTGYPSGRMHHHDGHSHHHGTHVEVPNGPLNGFPPLGGNVHHHNPGSNMHGHFSTGHPAHHGGGARVEVHNNHGTTHGHGF</sequence>
<keyword evidence="1" id="KW-0812">Transmembrane</keyword>
<organism evidence="2 3">
    <name type="scientific">Legionella lytica</name>
    <dbReference type="NCBI Taxonomy" id="96232"/>
    <lineage>
        <taxon>Bacteria</taxon>
        <taxon>Pseudomonadati</taxon>
        <taxon>Pseudomonadota</taxon>
        <taxon>Gammaproteobacteria</taxon>
        <taxon>Legionellales</taxon>
        <taxon>Legionellaceae</taxon>
        <taxon>Legionella</taxon>
    </lineage>
</organism>
<evidence type="ECO:0000313" key="3">
    <source>
        <dbReference type="Proteomes" id="UP001615550"/>
    </source>
</evidence>
<evidence type="ECO:0000313" key="2">
    <source>
        <dbReference type="EMBL" id="MFJ1267843.1"/>
    </source>
</evidence>
<reference evidence="2 3" key="1">
    <citation type="submission" date="2024-08" db="EMBL/GenBank/DDBJ databases">
        <title>Draft Genome Sequence of Legionella lytica strain DSB2004, Isolated From a Fire Sprinkler System.</title>
        <authorList>
            <person name="Everhart A.D."/>
            <person name="Kidane D.T."/>
            <person name="Farone A.L."/>
            <person name="Farone M.B."/>
        </authorList>
    </citation>
    <scope>NUCLEOTIDE SEQUENCE [LARGE SCALE GENOMIC DNA]</scope>
    <source>
        <strain evidence="2 3">DSB2004</strain>
    </source>
</reference>
<evidence type="ECO:0008006" key="4">
    <source>
        <dbReference type="Google" id="ProtNLM"/>
    </source>
</evidence>
<accession>A0ABW8D556</accession>
<protein>
    <recommendedName>
        <fullName evidence="4">Transmembrane protein</fullName>
    </recommendedName>
</protein>
<feature type="transmembrane region" description="Helical" evidence="1">
    <location>
        <begin position="62"/>
        <end position="87"/>
    </location>
</feature>
<comment type="caution">
    <text evidence="2">The sequence shown here is derived from an EMBL/GenBank/DDBJ whole genome shotgun (WGS) entry which is preliminary data.</text>
</comment>